<feature type="transmembrane region" description="Helical" evidence="7">
    <location>
        <begin position="12"/>
        <end position="34"/>
    </location>
</feature>
<dbReference type="AlphaFoldDB" id="A0AAV7Z9S3"/>
<comment type="subcellular location">
    <subcellularLocation>
        <location evidence="1">Membrane</location>
        <topology evidence="1">Multi-pass membrane protein</topology>
    </subcellularLocation>
</comment>
<sequence length="482" mass="54129">MDKQAKKINNKITLLFLSLTGFIAPCINLVYLPVLSTLAEDFNTTIPIITLGITLTLFPAGIGLFVGGSTSDFIGRKRVLIACFLIFNLATLGCIFTKDITIFLILRVTHAFVIRAALPTAFASLIDISNSSNRGKYLSVIIFALLSGVVIGPFLGGIISEMFGWRGIFVFLLIYGSIVNISYIFLKETNQNLKKVTFGKLIFSWIRPFKFLKNKICSVLVICQGISFASLMFIMICIPLIGKNVYNLTDSQIGLLYLPSGVGGLISSFLSGRIIDYFYTKKYQTLGSRLIIPVVGYMCFSVLLIAIGYTIKQNLILFMVQCFVFDFFYTSSMNGLQAFLFGLIPNETSSLSALLSLSESVFGFFSTQYGSMINHENLHLSYFGFFSLCIICALCLIIILRKYWNIKENDHNQHGKNDNTDVDGNRKQDYMENECTEIGDTRDILELKNIEQRTEKDSSKKSKQSQENQPIFNQNNLENEFN</sequence>
<name>A0AAV7Z9S3_9EUKA</name>
<keyword evidence="4 7" id="KW-1133">Transmembrane helix</keyword>
<dbReference type="InterPro" id="IPR036259">
    <property type="entry name" value="MFS_trans_sf"/>
</dbReference>
<feature type="transmembrane region" description="Helical" evidence="7">
    <location>
        <begin position="382"/>
        <end position="400"/>
    </location>
</feature>
<feature type="transmembrane region" description="Helical" evidence="7">
    <location>
        <begin position="104"/>
        <end position="125"/>
    </location>
</feature>
<dbReference type="SUPFAM" id="SSF103473">
    <property type="entry name" value="MFS general substrate transporter"/>
    <property type="match status" value="1"/>
</dbReference>
<evidence type="ECO:0000259" key="8">
    <source>
        <dbReference type="PROSITE" id="PS50850"/>
    </source>
</evidence>
<gene>
    <name evidence="9" type="ORF">M0812_14821</name>
</gene>
<feature type="transmembrane region" description="Helical" evidence="7">
    <location>
        <begin position="165"/>
        <end position="186"/>
    </location>
</feature>
<evidence type="ECO:0000313" key="9">
    <source>
        <dbReference type="EMBL" id="KAJ3438807.1"/>
    </source>
</evidence>
<evidence type="ECO:0000256" key="6">
    <source>
        <dbReference type="SAM" id="MobiDB-lite"/>
    </source>
</evidence>
<dbReference type="GO" id="GO:0022857">
    <property type="term" value="F:transmembrane transporter activity"/>
    <property type="evidence" value="ECO:0007669"/>
    <property type="project" value="InterPro"/>
</dbReference>
<proteinExistence type="predicted"/>
<dbReference type="EMBL" id="JANTQA010000032">
    <property type="protein sequence ID" value="KAJ3438807.1"/>
    <property type="molecule type" value="Genomic_DNA"/>
</dbReference>
<keyword evidence="2" id="KW-0813">Transport</keyword>
<feature type="region of interest" description="Disordered" evidence="6">
    <location>
        <begin position="446"/>
        <end position="482"/>
    </location>
</feature>
<feature type="transmembrane region" description="Helical" evidence="7">
    <location>
        <begin position="46"/>
        <end position="67"/>
    </location>
</feature>
<feature type="transmembrane region" description="Helical" evidence="7">
    <location>
        <begin position="351"/>
        <end position="370"/>
    </location>
</feature>
<feature type="transmembrane region" description="Helical" evidence="7">
    <location>
        <begin position="315"/>
        <end position="344"/>
    </location>
</feature>
<evidence type="ECO:0000256" key="4">
    <source>
        <dbReference type="ARBA" id="ARBA00022989"/>
    </source>
</evidence>
<dbReference type="PANTHER" id="PTHR23502:SF51">
    <property type="entry name" value="QUINIDINE RESISTANCE PROTEIN 1-RELATED"/>
    <property type="match status" value="1"/>
</dbReference>
<feature type="transmembrane region" description="Helical" evidence="7">
    <location>
        <begin position="137"/>
        <end position="159"/>
    </location>
</feature>
<keyword evidence="3 7" id="KW-0812">Transmembrane</keyword>
<feature type="compositionally biased region" description="Polar residues" evidence="6">
    <location>
        <begin position="467"/>
        <end position="482"/>
    </location>
</feature>
<dbReference type="GO" id="GO:0005886">
    <property type="term" value="C:plasma membrane"/>
    <property type="evidence" value="ECO:0007669"/>
    <property type="project" value="TreeGrafter"/>
</dbReference>
<dbReference type="Gene3D" id="1.20.1720.10">
    <property type="entry name" value="Multidrug resistance protein D"/>
    <property type="match status" value="1"/>
</dbReference>
<feature type="transmembrane region" description="Helical" evidence="7">
    <location>
        <begin position="216"/>
        <end position="241"/>
    </location>
</feature>
<dbReference type="Pfam" id="PF07690">
    <property type="entry name" value="MFS_1"/>
    <property type="match status" value="1"/>
</dbReference>
<dbReference type="PROSITE" id="PS50850">
    <property type="entry name" value="MFS"/>
    <property type="match status" value="1"/>
</dbReference>
<evidence type="ECO:0000256" key="2">
    <source>
        <dbReference type="ARBA" id="ARBA00022448"/>
    </source>
</evidence>
<dbReference type="PANTHER" id="PTHR23502">
    <property type="entry name" value="MAJOR FACILITATOR SUPERFAMILY"/>
    <property type="match status" value="1"/>
</dbReference>
<feature type="transmembrane region" description="Helical" evidence="7">
    <location>
        <begin position="253"/>
        <end position="270"/>
    </location>
</feature>
<keyword evidence="5 7" id="KW-0472">Membrane</keyword>
<feature type="transmembrane region" description="Helical" evidence="7">
    <location>
        <begin position="79"/>
        <end position="98"/>
    </location>
</feature>
<feature type="compositionally biased region" description="Basic and acidic residues" evidence="6">
    <location>
        <begin position="446"/>
        <end position="460"/>
    </location>
</feature>
<evidence type="ECO:0000256" key="1">
    <source>
        <dbReference type="ARBA" id="ARBA00004141"/>
    </source>
</evidence>
<organism evidence="9 10">
    <name type="scientific">Anaeramoeba flamelloides</name>
    <dbReference type="NCBI Taxonomy" id="1746091"/>
    <lineage>
        <taxon>Eukaryota</taxon>
        <taxon>Metamonada</taxon>
        <taxon>Anaeramoebidae</taxon>
        <taxon>Anaeramoeba</taxon>
    </lineage>
</organism>
<evidence type="ECO:0000256" key="3">
    <source>
        <dbReference type="ARBA" id="ARBA00022692"/>
    </source>
</evidence>
<dbReference type="InterPro" id="IPR011701">
    <property type="entry name" value="MFS"/>
</dbReference>
<dbReference type="Proteomes" id="UP001146793">
    <property type="component" value="Unassembled WGS sequence"/>
</dbReference>
<feature type="domain" description="Major facilitator superfamily (MFS) profile" evidence="8">
    <location>
        <begin position="13"/>
        <end position="407"/>
    </location>
</feature>
<comment type="caution">
    <text evidence="9">The sequence shown here is derived from an EMBL/GenBank/DDBJ whole genome shotgun (WGS) entry which is preliminary data.</text>
</comment>
<reference evidence="9" key="1">
    <citation type="submission" date="2022-08" db="EMBL/GenBank/DDBJ databases">
        <title>Novel sulphate-reducing endosymbionts in the free-living metamonad Anaeramoeba.</title>
        <authorList>
            <person name="Jerlstrom-Hultqvist J."/>
            <person name="Cepicka I."/>
            <person name="Gallot-Lavallee L."/>
            <person name="Salas-Leiva D."/>
            <person name="Curtis B.A."/>
            <person name="Zahonova K."/>
            <person name="Pipaliya S."/>
            <person name="Dacks J."/>
            <person name="Roger A.J."/>
        </authorList>
    </citation>
    <scope>NUCLEOTIDE SEQUENCE</scope>
    <source>
        <strain evidence="9">Busselton2</strain>
    </source>
</reference>
<feature type="transmembrane region" description="Helical" evidence="7">
    <location>
        <begin position="290"/>
        <end position="309"/>
    </location>
</feature>
<evidence type="ECO:0000256" key="7">
    <source>
        <dbReference type="SAM" id="Phobius"/>
    </source>
</evidence>
<evidence type="ECO:0000256" key="5">
    <source>
        <dbReference type="ARBA" id="ARBA00023136"/>
    </source>
</evidence>
<accession>A0AAV7Z9S3</accession>
<dbReference type="InterPro" id="IPR020846">
    <property type="entry name" value="MFS_dom"/>
</dbReference>
<evidence type="ECO:0000313" key="10">
    <source>
        <dbReference type="Proteomes" id="UP001146793"/>
    </source>
</evidence>
<protein>
    <submittedName>
        <fullName evidence="9">Quinidine resistance protein 1-related</fullName>
    </submittedName>
</protein>